<evidence type="ECO:0000313" key="11">
    <source>
        <dbReference type="EMBL" id="CDZ39498.1"/>
    </source>
</evidence>
<evidence type="ECO:0000256" key="9">
    <source>
        <dbReference type="ARBA" id="ARBA00031636"/>
    </source>
</evidence>
<feature type="transmembrane region" description="Helical" evidence="10">
    <location>
        <begin position="406"/>
        <end position="429"/>
    </location>
</feature>
<dbReference type="OrthoDB" id="9780160at2"/>
<dbReference type="AlphaFoldDB" id="A0A0T7FX31"/>
<feature type="transmembrane region" description="Helical" evidence="10">
    <location>
        <begin position="103"/>
        <end position="121"/>
    </location>
</feature>
<dbReference type="CDD" id="cd13131">
    <property type="entry name" value="MATE_NorM_like"/>
    <property type="match status" value="1"/>
</dbReference>
<dbReference type="GO" id="GO:0042910">
    <property type="term" value="F:xenobiotic transmembrane transporter activity"/>
    <property type="evidence" value="ECO:0007669"/>
    <property type="project" value="InterPro"/>
</dbReference>
<evidence type="ECO:0000256" key="8">
    <source>
        <dbReference type="ARBA" id="ARBA00023136"/>
    </source>
</evidence>
<dbReference type="GO" id="GO:0015297">
    <property type="term" value="F:antiporter activity"/>
    <property type="evidence" value="ECO:0007669"/>
    <property type="project" value="UniProtKB-KW"/>
</dbReference>
<feature type="transmembrane region" description="Helical" evidence="10">
    <location>
        <begin position="368"/>
        <end position="394"/>
    </location>
</feature>
<evidence type="ECO:0000256" key="7">
    <source>
        <dbReference type="ARBA" id="ARBA00023065"/>
    </source>
</evidence>
<comment type="subcellular location">
    <subcellularLocation>
        <location evidence="1">Cell inner membrane</location>
        <topology evidence="1">Multi-pass membrane protein</topology>
    </subcellularLocation>
</comment>
<evidence type="ECO:0000256" key="3">
    <source>
        <dbReference type="ARBA" id="ARBA00022449"/>
    </source>
</evidence>
<feature type="transmembrane region" description="Helical" evidence="10">
    <location>
        <begin position="435"/>
        <end position="457"/>
    </location>
</feature>
<evidence type="ECO:0000256" key="2">
    <source>
        <dbReference type="ARBA" id="ARBA00022448"/>
    </source>
</evidence>
<reference evidence="11 12" key="1">
    <citation type="submission" date="2014-08" db="EMBL/GenBank/DDBJ databases">
        <authorList>
            <person name="Chen Y.-H."/>
        </authorList>
    </citation>
    <scope>NUCLEOTIDE SEQUENCE [LARGE SCALE GENOMIC DNA]</scope>
</reference>
<keyword evidence="5 10" id="KW-0812">Transmembrane</keyword>
<keyword evidence="7" id="KW-0406">Ion transport</keyword>
<keyword evidence="3" id="KW-0050">Antiport</keyword>
<feature type="transmembrane region" description="Helical" evidence="10">
    <location>
        <begin position="171"/>
        <end position="192"/>
    </location>
</feature>
<dbReference type="PANTHER" id="PTHR43298">
    <property type="entry name" value="MULTIDRUG RESISTANCE PROTEIN NORM-RELATED"/>
    <property type="match status" value="1"/>
</dbReference>
<gene>
    <name evidence="11" type="primary">norM</name>
    <name evidence="11" type="ORF">NGAL_HAMBI1145_49090</name>
</gene>
<evidence type="ECO:0000256" key="6">
    <source>
        <dbReference type="ARBA" id="ARBA00022989"/>
    </source>
</evidence>
<feature type="transmembrane region" description="Helical" evidence="10">
    <location>
        <begin position="245"/>
        <end position="263"/>
    </location>
</feature>
<dbReference type="GO" id="GO:0005886">
    <property type="term" value="C:plasma membrane"/>
    <property type="evidence" value="ECO:0007669"/>
    <property type="project" value="UniProtKB-SubCell"/>
</dbReference>
<keyword evidence="4" id="KW-1003">Cell membrane</keyword>
<evidence type="ECO:0000256" key="4">
    <source>
        <dbReference type="ARBA" id="ARBA00022475"/>
    </source>
</evidence>
<dbReference type="RefSeq" id="WP_046668744.1">
    <property type="nucleotide sequence ID" value="NZ_CCRH01000016.1"/>
</dbReference>
<evidence type="ECO:0000256" key="10">
    <source>
        <dbReference type="SAM" id="Phobius"/>
    </source>
</evidence>
<evidence type="ECO:0000313" key="12">
    <source>
        <dbReference type="Proteomes" id="UP000046176"/>
    </source>
</evidence>
<sequence length="465" mass="49776">MSSLSTTMAVTTTDNSWSAHMRATFALGVPFVGAQLAQMAINTTDVIMVGWLGTTELAAVVLGSQMFFIVFIFGSGFAGAVVPMVAQALGRGDQASVRRSVRMGMWVVIAYGILTAPLLWFSQPILIGLGQDPEIAGMAQGYLRVIQWGIFPNLILMAMRAFLSGLERGGIILYVTLGMFVTNAVMNYAFIFGNFGAPAWGLEGAAFASMFSATVGCLLSIVYVEARAETRAYELFVRFWRADWVAFREVIGLGLPISFTILAETSLFAAASLLMGMIGKVELAAHGIALQLAAIAFMIPLGLSQVATVRVGLAYGRGDHLGVRRAAVSILLISICFTLTGSVLFALFPHELGSLFVDIRKPDAQMLLGLAAPLVIIGGAFQVVDGLQAVGAGLLRGLKDTRVPMVLALIAYWPIGFSCAWVFAFPLGFRGEGVWFGFVTGLAAAAVLLCGRFWLLVRRQARTTR</sequence>
<dbReference type="NCBIfam" id="TIGR00797">
    <property type="entry name" value="matE"/>
    <property type="match status" value="1"/>
</dbReference>
<evidence type="ECO:0000256" key="5">
    <source>
        <dbReference type="ARBA" id="ARBA00022692"/>
    </source>
</evidence>
<dbReference type="Pfam" id="PF01554">
    <property type="entry name" value="MatE"/>
    <property type="match status" value="2"/>
</dbReference>
<accession>A0A0T7FX31</accession>
<dbReference type="GO" id="GO:0006811">
    <property type="term" value="P:monoatomic ion transport"/>
    <property type="evidence" value="ECO:0007669"/>
    <property type="project" value="UniProtKB-KW"/>
</dbReference>
<feature type="transmembrane region" description="Helical" evidence="10">
    <location>
        <begin position="141"/>
        <end position="159"/>
    </location>
</feature>
<keyword evidence="2" id="KW-0813">Transport</keyword>
<protein>
    <recommendedName>
        <fullName evidence="9">Multidrug-efflux transporter</fullName>
    </recommendedName>
</protein>
<proteinExistence type="predicted"/>
<evidence type="ECO:0000256" key="1">
    <source>
        <dbReference type="ARBA" id="ARBA00004429"/>
    </source>
</evidence>
<dbReference type="InterPro" id="IPR048279">
    <property type="entry name" value="MdtK-like"/>
</dbReference>
<dbReference type="EMBL" id="CCRH01000016">
    <property type="protein sequence ID" value="CDZ39498.1"/>
    <property type="molecule type" value="Genomic_DNA"/>
</dbReference>
<dbReference type="PANTHER" id="PTHR43298:SF2">
    <property type="entry name" value="FMN_FAD EXPORTER YEEO-RELATED"/>
    <property type="match status" value="1"/>
</dbReference>
<keyword evidence="8 10" id="KW-0472">Membrane</keyword>
<feature type="transmembrane region" description="Helical" evidence="10">
    <location>
        <begin position="204"/>
        <end position="224"/>
    </location>
</feature>
<feature type="transmembrane region" description="Helical" evidence="10">
    <location>
        <begin position="283"/>
        <end position="306"/>
    </location>
</feature>
<feature type="transmembrane region" description="Helical" evidence="10">
    <location>
        <begin position="326"/>
        <end position="348"/>
    </location>
</feature>
<organism evidence="11 12">
    <name type="scientific">Neorhizobium galegae bv. officinalis</name>
    <dbReference type="NCBI Taxonomy" id="323656"/>
    <lineage>
        <taxon>Bacteria</taxon>
        <taxon>Pseudomonadati</taxon>
        <taxon>Pseudomonadota</taxon>
        <taxon>Alphaproteobacteria</taxon>
        <taxon>Hyphomicrobiales</taxon>
        <taxon>Rhizobiaceae</taxon>
        <taxon>Rhizobium/Agrobacterium group</taxon>
        <taxon>Neorhizobium</taxon>
    </lineage>
</organism>
<name>A0A0T7FX31_NEOGA</name>
<feature type="transmembrane region" description="Helical" evidence="10">
    <location>
        <begin position="57"/>
        <end position="82"/>
    </location>
</feature>
<dbReference type="InterPro" id="IPR002528">
    <property type="entry name" value="MATE_fam"/>
</dbReference>
<dbReference type="Proteomes" id="UP000046176">
    <property type="component" value="Unassembled WGS sequence"/>
</dbReference>
<dbReference type="InterPro" id="IPR050222">
    <property type="entry name" value="MATE_MdtK"/>
</dbReference>
<keyword evidence="6 10" id="KW-1133">Transmembrane helix</keyword>
<dbReference type="PIRSF" id="PIRSF006603">
    <property type="entry name" value="DinF"/>
    <property type="match status" value="1"/>
</dbReference>